<evidence type="ECO:0000313" key="2">
    <source>
        <dbReference type="Proteomes" id="UP000054926"/>
    </source>
</evidence>
<sequence>MKGARQTWIMNPEVQVGSGCIGSGFPLQGGLAQRRFQDAPHAVSIGSKISRYRVKLIISWPSRLKSSTALPILKNGGVHLPYLHFPVLFWKTASASEIADWHFEKTLLMRHLFVQKEA</sequence>
<dbReference type="EMBL" id="LNYY01000019">
    <property type="protein sequence ID" value="KTD69392.1"/>
    <property type="molecule type" value="Genomic_DNA"/>
</dbReference>
<name>A0A0W0ZK78_9GAMM</name>
<dbReference type="Proteomes" id="UP000054926">
    <property type="component" value="Unassembled WGS sequence"/>
</dbReference>
<evidence type="ECO:0000313" key="1">
    <source>
        <dbReference type="EMBL" id="KTD69392.1"/>
    </source>
</evidence>
<proteinExistence type="predicted"/>
<reference evidence="1 2" key="1">
    <citation type="submission" date="2015-11" db="EMBL/GenBank/DDBJ databases">
        <title>Genomic analysis of 38 Legionella species identifies large and diverse effector repertoires.</title>
        <authorList>
            <person name="Burstein D."/>
            <person name="Amaro F."/>
            <person name="Zusman T."/>
            <person name="Lifshitz Z."/>
            <person name="Cohen O."/>
            <person name="Gilbert J.A."/>
            <person name="Pupko T."/>
            <person name="Shuman H.A."/>
            <person name="Segal G."/>
        </authorList>
    </citation>
    <scope>NUCLEOTIDE SEQUENCE [LARGE SCALE GENOMIC DNA]</scope>
    <source>
        <strain evidence="1 2">IMVS3376</strain>
    </source>
</reference>
<gene>
    <name evidence="1" type="ORF">Lste_2550</name>
</gene>
<keyword evidence="2" id="KW-1185">Reference proteome</keyword>
<organism evidence="1 2">
    <name type="scientific">Legionella steelei</name>
    <dbReference type="NCBI Taxonomy" id="947033"/>
    <lineage>
        <taxon>Bacteria</taxon>
        <taxon>Pseudomonadati</taxon>
        <taxon>Pseudomonadota</taxon>
        <taxon>Gammaproteobacteria</taxon>
        <taxon>Legionellales</taxon>
        <taxon>Legionellaceae</taxon>
        <taxon>Legionella</taxon>
    </lineage>
</organism>
<accession>A0A0W0ZK78</accession>
<dbReference type="AlphaFoldDB" id="A0A0W0ZK78"/>
<dbReference type="STRING" id="947033.Lste_2550"/>
<comment type="caution">
    <text evidence="1">The sequence shown here is derived from an EMBL/GenBank/DDBJ whole genome shotgun (WGS) entry which is preliminary data.</text>
</comment>
<protein>
    <submittedName>
        <fullName evidence="1">Uncharacterized protein</fullName>
    </submittedName>
</protein>